<gene>
    <name evidence="2" type="ORF">PG996_008792</name>
</gene>
<reference evidence="2 3" key="1">
    <citation type="submission" date="2023-01" db="EMBL/GenBank/DDBJ databases">
        <title>Analysis of 21 Apiospora genomes using comparative genomics revels a genus with tremendous synthesis potential of carbohydrate active enzymes and secondary metabolites.</title>
        <authorList>
            <person name="Sorensen T."/>
        </authorList>
    </citation>
    <scope>NUCLEOTIDE SEQUENCE [LARGE SCALE GENOMIC DNA]</scope>
    <source>
        <strain evidence="2 3">CBS 83171</strain>
    </source>
</reference>
<evidence type="ECO:0000313" key="2">
    <source>
        <dbReference type="EMBL" id="KAK8064140.1"/>
    </source>
</evidence>
<protein>
    <submittedName>
        <fullName evidence="2">Uncharacterized protein</fullName>
    </submittedName>
</protein>
<feature type="chain" id="PRO_5046262529" evidence="1">
    <location>
        <begin position="27"/>
        <end position="148"/>
    </location>
</feature>
<sequence length="148" mass="15621">MKIIRQLLIALVSIATLGWAVSGSDAANDDSTSAGGGIKSTNDPAKAEPAALKLAELGQCPTQPKISCWATECRGYGLGYECRNVEAVRLGQQEDAALVILAGCPCCNFAEHTWCRNLDCQALPGTAVCREGTEQAGCPCMTQEELEE</sequence>
<feature type="signal peptide" evidence="1">
    <location>
        <begin position="1"/>
        <end position="26"/>
    </location>
</feature>
<comment type="caution">
    <text evidence="2">The sequence shown here is derived from an EMBL/GenBank/DDBJ whole genome shotgun (WGS) entry which is preliminary data.</text>
</comment>
<evidence type="ECO:0000313" key="3">
    <source>
        <dbReference type="Proteomes" id="UP001446871"/>
    </source>
</evidence>
<name>A0ABR1UYX7_9PEZI</name>
<keyword evidence="1" id="KW-0732">Signal</keyword>
<keyword evidence="3" id="KW-1185">Reference proteome</keyword>
<evidence type="ECO:0000256" key="1">
    <source>
        <dbReference type="SAM" id="SignalP"/>
    </source>
</evidence>
<dbReference type="Proteomes" id="UP001446871">
    <property type="component" value="Unassembled WGS sequence"/>
</dbReference>
<dbReference type="EMBL" id="JAQQWM010000005">
    <property type="protein sequence ID" value="KAK8064140.1"/>
    <property type="molecule type" value="Genomic_DNA"/>
</dbReference>
<organism evidence="2 3">
    <name type="scientific">Apiospora saccharicola</name>
    <dbReference type="NCBI Taxonomy" id="335842"/>
    <lineage>
        <taxon>Eukaryota</taxon>
        <taxon>Fungi</taxon>
        <taxon>Dikarya</taxon>
        <taxon>Ascomycota</taxon>
        <taxon>Pezizomycotina</taxon>
        <taxon>Sordariomycetes</taxon>
        <taxon>Xylariomycetidae</taxon>
        <taxon>Amphisphaeriales</taxon>
        <taxon>Apiosporaceae</taxon>
        <taxon>Apiospora</taxon>
    </lineage>
</organism>
<proteinExistence type="predicted"/>
<accession>A0ABR1UYX7</accession>